<protein>
    <submittedName>
        <fullName evidence="1">Uncharacterized protein</fullName>
    </submittedName>
</protein>
<dbReference type="Pfam" id="PF20074">
    <property type="entry name" value="DUF6470"/>
    <property type="match status" value="1"/>
</dbReference>
<dbReference type="AlphaFoldDB" id="A0A917D7K9"/>
<proteinExistence type="predicted"/>
<dbReference type="InterPro" id="IPR045527">
    <property type="entry name" value="DUF6470"/>
</dbReference>
<evidence type="ECO:0000313" key="2">
    <source>
        <dbReference type="Proteomes" id="UP000616608"/>
    </source>
</evidence>
<reference evidence="1" key="2">
    <citation type="submission" date="2020-09" db="EMBL/GenBank/DDBJ databases">
        <authorList>
            <person name="Sun Q."/>
            <person name="Zhou Y."/>
        </authorList>
    </citation>
    <scope>NUCLEOTIDE SEQUENCE</scope>
    <source>
        <strain evidence="1">CGMCC 1.15760</strain>
    </source>
</reference>
<accession>A0A917D7K9</accession>
<gene>
    <name evidence="1" type="primary">yviE</name>
    <name evidence="1" type="ORF">GCM10007425_04400</name>
</gene>
<dbReference type="EMBL" id="BMJT01000001">
    <property type="protein sequence ID" value="GGG13209.1"/>
    <property type="molecule type" value="Genomic_DNA"/>
</dbReference>
<evidence type="ECO:0000313" key="1">
    <source>
        <dbReference type="EMBL" id="GGG13209.1"/>
    </source>
</evidence>
<organism evidence="1 2">
    <name type="scientific">Lysinibacillus alkalisoli</name>
    <dbReference type="NCBI Taxonomy" id="1911548"/>
    <lineage>
        <taxon>Bacteria</taxon>
        <taxon>Bacillati</taxon>
        <taxon>Bacillota</taxon>
        <taxon>Bacilli</taxon>
        <taxon>Bacillales</taxon>
        <taxon>Bacillaceae</taxon>
        <taxon>Lysinibacillus</taxon>
    </lineage>
</organism>
<keyword evidence="2" id="KW-1185">Reference proteome</keyword>
<reference evidence="1" key="1">
    <citation type="journal article" date="2014" name="Int. J. Syst. Evol. Microbiol.">
        <title>Complete genome sequence of Corynebacterium casei LMG S-19264T (=DSM 44701T), isolated from a smear-ripened cheese.</title>
        <authorList>
            <consortium name="US DOE Joint Genome Institute (JGI-PGF)"/>
            <person name="Walter F."/>
            <person name="Albersmeier A."/>
            <person name="Kalinowski J."/>
            <person name="Ruckert C."/>
        </authorList>
    </citation>
    <scope>NUCLEOTIDE SEQUENCE</scope>
    <source>
        <strain evidence="1">CGMCC 1.15760</strain>
    </source>
</reference>
<comment type="caution">
    <text evidence="1">The sequence shown here is derived from an EMBL/GenBank/DDBJ whole genome shotgun (WGS) entry which is preliminary data.</text>
</comment>
<dbReference type="RefSeq" id="WP_188613375.1">
    <property type="nucleotide sequence ID" value="NZ_BMJT01000001.1"/>
</dbReference>
<dbReference type="Proteomes" id="UP000616608">
    <property type="component" value="Unassembled WGS sequence"/>
</dbReference>
<name>A0A917D7K9_9BACI</name>
<sequence length="190" mass="21262">MMMPQIQLQINDIKMNLQPAAVTGQQVIKQPQADLKIEQPAAIIEMHTTNSELRIDQSRMWQEMGLLSPMKSVAKYAQDGKQANLDFIAQTAREGDQMMLMSGKGQGFSIGQTIAKQNHGPQDTPVNITFIPSGDAIDIHFTKGTLDINVRRQEPRISAQVNKPIHQYTPSKVSYTMLQRPSVHLIDVIK</sequence>